<dbReference type="AlphaFoldDB" id="A0A8S1TVY3"/>
<sequence>MKIIQFLLIITFAARHLQLLDDLKQSSFGQSLEQTILLQFQQYDTNIMYQEQIIDDANLKQEYDNCNTNDLQNEIITIKYEESSIKQKMKLLNNSFELQVSQKKLKELQFNQEQLNQYNKQIEKEKENQRSNLKKCDELLENTQYLRFQYEKKVLNQLTFRRTNTYYIKIGDAKSYKNYQQYDKKTVQTCIFKNNLTRQLRFKVSIIN</sequence>
<organism evidence="3 4">
    <name type="scientific">Paramecium pentaurelia</name>
    <dbReference type="NCBI Taxonomy" id="43138"/>
    <lineage>
        <taxon>Eukaryota</taxon>
        <taxon>Sar</taxon>
        <taxon>Alveolata</taxon>
        <taxon>Ciliophora</taxon>
        <taxon>Intramacronucleata</taxon>
        <taxon>Oligohymenophorea</taxon>
        <taxon>Peniculida</taxon>
        <taxon>Parameciidae</taxon>
        <taxon>Paramecium</taxon>
    </lineage>
</organism>
<keyword evidence="2" id="KW-0732">Signal</keyword>
<evidence type="ECO:0000256" key="2">
    <source>
        <dbReference type="SAM" id="SignalP"/>
    </source>
</evidence>
<evidence type="ECO:0000313" key="3">
    <source>
        <dbReference type="EMBL" id="CAD8155209.1"/>
    </source>
</evidence>
<proteinExistence type="predicted"/>
<dbReference type="EMBL" id="CAJJDO010000026">
    <property type="protein sequence ID" value="CAD8155209.1"/>
    <property type="molecule type" value="Genomic_DNA"/>
</dbReference>
<protein>
    <recommendedName>
        <fullName evidence="5">Transmembrane protein</fullName>
    </recommendedName>
</protein>
<keyword evidence="1" id="KW-0175">Coiled coil</keyword>
<feature type="chain" id="PRO_5035838748" description="Transmembrane protein" evidence="2">
    <location>
        <begin position="20"/>
        <end position="208"/>
    </location>
</feature>
<dbReference type="Proteomes" id="UP000689195">
    <property type="component" value="Unassembled WGS sequence"/>
</dbReference>
<feature type="coiled-coil region" evidence="1">
    <location>
        <begin position="101"/>
        <end position="139"/>
    </location>
</feature>
<gene>
    <name evidence="3" type="ORF">PPENT_87.1.T0260367</name>
</gene>
<accession>A0A8S1TVY3</accession>
<evidence type="ECO:0000256" key="1">
    <source>
        <dbReference type="SAM" id="Coils"/>
    </source>
</evidence>
<reference evidence="3" key="1">
    <citation type="submission" date="2021-01" db="EMBL/GenBank/DDBJ databases">
        <authorList>
            <consortium name="Genoscope - CEA"/>
            <person name="William W."/>
        </authorList>
    </citation>
    <scope>NUCLEOTIDE SEQUENCE</scope>
</reference>
<evidence type="ECO:0000313" key="4">
    <source>
        <dbReference type="Proteomes" id="UP000689195"/>
    </source>
</evidence>
<keyword evidence="4" id="KW-1185">Reference proteome</keyword>
<feature type="signal peptide" evidence="2">
    <location>
        <begin position="1"/>
        <end position="19"/>
    </location>
</feature>
<name>A0A8S1TVY3_9CILI</name>
<evidence type="ECO:0008006" key="5">
    <source>
        <dbReference type="Google" id="ProtNLM"/>
    </source>
</evidence>
<comment type="caution">
    <text evidence="3">The sequence shown here is derived from an EMBL/GenBank/DDBJ whole genome shotgun (WGS) entry which is preliminary data.</text>
</comment>